<evidence type="ECO:0008006" key="4">
    <source>
        <dbReference type="Google" id="ProtNLM"/>
    </source>
</evidence>
<feature type="compositionally biased region" description="Acidic residues" evidence="1">
    <location>
        <begin position="206"/>
        <end position="220"/>
    </location>
</feature>
<evidence type="ECO:0000256" key="1">
    <source>
        <dbReference type="SAM" id="MobiDB-lite"/>
    </source>
</evidence>
<feature type="region of interest" description="Disordered" evidence="1">
    <location>
        <begin position="206"/>
        <end position="228"/>
    </location>
</feature>
<dbReference type="AlphaFoldDB" id="A0A7S4UBT7"/>
<organism evidence="3">
    <name type="scientific">Guillardia theta</name>
    <name type="common">Cryptophyte</name>
    <name type="synonym">Cryptomonas phi</name>
    <dbReference type="NCBI Taxonomy" id="55529"/>
    <lineage>
        <taxon>Eukaryota</taxon>
        <taxon>Cryptophyceae</taxon>
        <taxon>Pyrenomonadales</taxon>
        <taxon>Geminigeraceae</taxon>
        <taxon>Guillardia</taxon>
    </lineage>
</organism>
<accession>A0A7S4UBT7</accession>
<feature type="signal peptide" evidence="2">
    <location>
        <begin position="1"/>
        <end position="24"/>
    </location>
</feature>
<dbReference type="EMBL" id="HBKN01044985">
    <property type="protein sequence ID" value="CAE2334375.1"/>
    <property type="molecule type" value="Transcribed_RNA"/>
</dbReference>
<name>A0A7S4UBT7_GUITH</name>
<gene>
    <name evidence="3" type="ORF">GTHE00462_LOCUS35192</name>
</gene>
<evidence type="ECO:0000256" key="2">
    <source>
        <dbReference type="SAM" id="SignalP"/>
    </source>
</evidence>
<proteinExistence type="predicted"/>
<protein>
    <recommendedName>
        <fullName evidence="4">Transmembrane protein</fullName>
    </recommendedName>
</protein>
<keyword evidence="2" id="KW-0732">Signal</keyword>
<evidence type="ECO:0000313" key="3">
    <source>
        <dbReference type="EMBL" id="CAE2334375.1"/>
    </source>
</evidence>
<reference evidence="3" key="1">
    <citation type="submission" date="2021-01" db="EMBL/GenBank/DDBJ databases">
        <authorList>
            <person name="Corre E."/>
            <person name="Pelletier E."/>
            <person name="Niang G."/>
            <person name="Scheremetjew M."/>
            <person name="Finn R."/>
            <person name="Kale V."/>
            <person name="Holt S."/>
            <person name="Cochrane G."/>
            <person name="Meng A."/>
            <person name="Brown T."/>
            <person name="Cohen L."/>
        </authorList>
    </citation>
    <scope>NUCLEOTIDE SEQUENCE</scope>
    <source>
        <strain evidence="3">CCMP 2712</strain>
    </source>
</reference>
<feature type="chain" id="PRO_5030676817" description="Transmembrane protein" evidence="2">
    <location>
        <begin position="25"/>
        <end position="424"/>
    </location>
</feature>
<sequence>METLVMRAGRGLTALLCLLPLTLTSTWLEASDGSAHLSCRAMCRTRSGGEVLRLRGGEDGFAGLTDENRTLFTRAWKDNQFFALADSQASQKGEEDEFPVRLLTQEERKEKARLREKEPWFGAEDESSHLEEDDELMAQTILQEAGLQHVEEGLEGIECPPPPTVFEQQVFDSDEANAGNQLNYVSEDVYEGLRRDVEGWCNETMTTEDENEQEEEEEEQNAGAQQELEIIDSPPLLTGTPEELMEVVQEGANGTWISIVDHRYIEHNVTVFNVSDAEGYAEAIREKKVVAPVTLTASASVLSAIFAKFVNEYQRQGARASRTEFSIVDNAITTILKGATQIGCGTRQQIVWSLGQIRKVLQVGFEVGATSGQVSARMRQRARQLRDTNVVRAKEMRLVEEVIKMMETYDTILPDTPYEDKEDE</sequence>